<dbReference type="PANTHER" id="PTHR40274:SF3">
    <property type="entry name" value="VIRGINIAMYCIN B LYASE"/>
    <property type="match status" value="1"/>
</dbReference>
<dbReference type="SUPFAM" id="SSF101898">
    <property type="entry name" value="NHL repeat"/>
    <property type="match status" value="1"/>
</dbReference>
<dbReference type="PATRIC" id="fig|1807.13.peg.5580"/>
<dbReference type="Proteomes" id="UP000034150">
    <property type="component" value="Unassembled WGS sequence"/>
</dbReference>
<proteinExistence type="predicted"/>
<evidence type="ECO:0000313" key="1">
    <source>
        <dbReference type="EMBL" id="KKE99270.1"/>
    </source>
</evidence>
<keyword evidence="2" id="KW-1185">Reference proteome</keyword>
<gene>
    <name evidence="1" type="ORF">WN67_24880</name>
</gene>
<dbReference type="EMBL" id="LAUZ02000111">
    <property type="protein sequence ID" value="KKE99270.1"/>
    <property type="molecule type" value="Genomic_DNA"/>
</dbReference>
<dbReference type="PANTHER" id="PTHR40274">
    <property type="entry name" value="VIRGINIAMYCIN B LYASE"/>
    <property type="match status" value="1"/>
</dbReference>
<dbReference type="Pfam" id="PF24684">
    <property type="entry name" value="Vgb_lyase"/>
    <property type="match status" value="1"/>
</dbReference>
<dbReference type="RefSeq" id="WP_046365739.1">
    <property type="nucleotide sequence ID" value="NZ_CALTXN010000008.1"/>
</dbReference>
<dbReference type="InterPro" id="IPR015943">
    <property type="entry name" value="WD40/YVTN_repeat-like_dom_sf"/>
</dbReference>
<evidence type="ECO:0000313" key="2">
    <source>
        <dbReference type="Proteomes" id="UP000034150"/>
    </source>
</evidence>
<name>A0A0M2JWP9_9MYCO</name>
<dbReference type="Gene3D" id="2.130.10.10">
    <property type="entry name" value="YVTN repeat-like/Quinoprotein amine dehydrogenase"/>
    <property type="match status" value="2"/>
</dbReference>
<sequence length="306" mass="31958">MPTVTALRHPGLNAPSGIIAAAGDVWFTNIGDDRIGRVRSGRIELFGAEPGVIRFPANIFPAADGRVWCTSLGSDALVAIDPDSADPTSTITSYALPAGSRPVALKAAPDGRLWFSLRGADAIGSIDPCAPDPAASLRLITDDGIAAPAALFVTGDGRPWWVNAASIGSADPLTGHVTTIGSLPATPRAWTRGDDGTLWLTAREPAGLLSFDPERPTGTMRLFTHPELVEPDGICTGADGQLWLVDTAADRIVSVAADQASEPGAWSFLSSPDIRGPFDIKPGPDPHVMWFTNKRGNTLGALTAKP</sequence>
<comment type="caution">
    <text evidence="1">The sequence shown here is derived from an EMBL/GenBank/DDBJ whole genome shotgun (WGS) entry which is preliminary data.</text>
</comment>
<accession>A0A0M2JWP9</accession>
<protein>
    <recommendedName>
        <fullName evidence="3">Virginiamycin B lyase</fullName>
    </recommendedName>
</protein>
<dbReference type="AlphaFoldDB" id="A0A0M2JWP9"/>
<evidence type="ECO:0008006" key="3">
    <source>
        <dbReference type="Google" id="ProtNLM"/>
    </source>
</evidence>
<reference evidence="1 2" key="1">
    <citation type="journal article" date="2015" name="Genome Announc.">
        <title>Draft Genome Sequence of Mycobacterium obuense Strain UC1, Isolated from Patient Sputum.</title>
        <authorList>
            <person name="Greninger A.L."/>
            <person name="Cunningham G."/>
            <person name="Hsu E.D."/>
            <person name="Yu J.M."/>
            <person name="Chiu C.Y."/>
            <person name="Miller S."/>
        </authorList>
    </citation>
    <scope>NUCLEOTIDE SEQUENCE [LARGE SCALE GENOMIC DNA]</scope>
    <source>
        <strain evidence="1 2">UC1</strain>
    </source>
</reference>
<dbReference type="OrthoDB" id="9812926at2"/>
<dbReference type="STRING" id="1807.MOBUDSM44075_01965"/>
<organism evidence="1 2">
    <name type="scientific">Mycolicibacterium obuense</name>
    <dbReference type="NCBI Taxonomy" id="1807"/>
    <lineage>
        <taxon>Bacteria</taxon>
        <taxon>Bacillati</taxon>
        <taxon>Actinomycetota</taxon>
        <taxon>Actinomycetes</taxon>
        <taxon>Mycobacteriales</taxon>
        <taxon>Mycobacteriaceae</taxon>
        <taxon>Mycolicibacterium</taxon>
    </lineage>
</organism>
<dbReference type="InterPro" id="IPR051344">
    <property type="entry name" value="Vgb"/>
</dbReference>